<feature type="domain" description="Phosphodiester glycosidase" evidence="2">
    <location>
        <begin position="160"/>
        <end position="331"/>
    </location>
</feature>
<evidence type="ECO:0000313" key="3">
    <source>
        <dbReference type="EMBL" id="MDQ0895037.1"/>
    </source>
</evidence>
<accession>A0ABU0RAC9</accession>
<name>A0ABU0RAC9_9MICO</name>
<dbReference type="RefSeq" id="WP_307042768.1">
    <property type="nucleotide sequence ID" value="NZ_JAUSYY010000001.1"/>
</dbReference>
<dbReference type="SUPFAM" id="SSF56300">
    <property type="entry name" value="Metallo-dependent phosphatases"/>
    <property type="match status" value="1"/>
</dbReference>
<sequence length="1073" mass="109780">MLTDFRRLQPAGWVTGHVMRADLTTPTLSLDVLDGGSVTGGATLSQQIEGSGAVAAVNGDYFDMNASVAPVGTNVSPSTGLRTASGGARQAFTVSDGIAAVQQLMVQGSLTAGGIETPLGGVNTPGLASGAIGWYTAAWGEHPLSRPLGGPGSLAASVAKVVVADGVVQSVSTDPAAVTGPTAIADGTGVLIGREAGAATLAALTVGQAVDVVVGANADVDLAVSGSQRMIIDGVQTDDDQVEAARTAVGVNSDGTEITVVSIDGRAGDSRGMTIQELGDLMLDLGVHNAVNLDGGGSTMLAARRPGTAEAELINRPSDGNERVVANSLAFLSTAPTGVVTDVAVAPASEATDADAVFPRLGRTLAATGLDANYTGVPVDGEFTAGKGLEVEPIDGASARVVGVASGPSSVSFTAEGMTATGELRVLGDLQRIRPSSTVVALPEPGQSARLTLTGLDADGFGAPLEATDVSVASGADVTVTADGVDAFVITPNVESGSATVTFTADGRSVDVAVTIGYRSVPVADFADGAAWRPASDRATGTLTTTTGPNGEPALALDYDFTQSTGTRGYYAVAPEMSTPGSLGRELADQPQALTLWINGDGSGVWPRIQMKNGAGTTINLDGPTVTWTGWKQVRFSVPAGTPYPLHLQRIRMLETRSAVSYLGHVEIAALEAIVAPDVAQPVAPVVHDPVIVTNGTVDKRKQRIAVMSDAQFVARSPESGAVEGARRTLREILAAEPDYLVINGDFVDEASVADIAFAKRILDEEIGDRLPYVYVPGNHEVMGGPISNFEAVFGDTTQSITVGKTKLITLNSAAGSFRGSDPTQLGFLDDELADAAADDEITGVLVFAHHPSDDPQPAKASQLGDRYEAAAFTERLAEFRADSGKSIAVVNAHVGAFHATSTEGVSQLINGNSGKSPSGTPETGGFTGWTMLGVNTSAGVAGRGGGFETVDDRTRWMQAEVLARVDALDLDVPTVLTVGETVPVAATVTQDGGRQVPVAWPMSASWTGDRLAVDDGTRPELERALQAKGVLRLNTQTGELTAVAPGAATVEVTVNGVTERVEVRVVGERGGR</sequence>
<evidence type="ECO:0008006" key="5">
    <source>
        <dbReference type="Google" id="ProtNLM"/>
    </source>
</evidence>
<protein>
    <recommendedName>
        <fullName evidence="5">Calcineurin-like phosphoesterase family protein</fullName>
    </recommendedName>
</protein>
<reference evidence="3 4" key="1">
    <citation type="submission" date="2023-07" db="EMBL/GenBank/DDBJ databases">
        <title>Comparative genomics of wheat-associated soil bacteria to identify genetic determinants of phenazine resistance.</title>
        <authorList>
            <person name="Mouncey N."/>
        </authorList>
    </citation>
    <scope>NUCLEOTIDE SEQUENCE [LARGE SCALE GENOMIC DNA]</scope>
    <source>
        <strain evidence="3 4">V3I3</strain>
    </source>
</reference>
<keyword evidence="4" id="KW-1185">Reference proteome</keyword>
<dbReference type="InterPro" id="IPR004843">
    <property type="entry name" value="Calcineurin-like_PHP"/>
</dbReference>
<dbReference type="EMBL" id="JAUSYY010000001">
    <property type="protein sequence ID" value="MDQ0895037.1"/>
    <property type="molecule type" value="Genomic_DNA"/>
</dbReference>
<dbReference type="Pfam" id="PF00149">
    <property type="entry name" value="Metallophos"/>
    <property type="match status" value="1"/>
</dbReference>
<dbReference type="Gene3D" id="3.60.21.10">
    <property type="match status" value="1"/>
</dbReference>
<proteinExistence type="predicted"/>
<feature type="domain" description="Calcineurin-like phosphoesterase" evidence="1">
    <location>
        <begin position="704"/>
        <end position="867"/>
    </location>
</feature>
<dbReference type="Proteomes" id="UP001239083">
    <property type="component" value="Unassembled WGS sequence"/>
</dbReference>
<evidence type="ECO:0000313" key="4">
    <source>
        <dbReference type="Proteomes" id="UP001239083"/>
    </source>
</evidence>
<evidence type="ECO:0000259" key="1">
    <source>
        <dbReference type="Pfam" id="PF00149"/>
    </source>
</evidence>
<dbReference type="PANTHER" id="PTHR40446">
    <property type="entry name" value="N-ACETYLGLUCOSAMINE-1-PHOSPHODIESTER ALPHA-N-ACETYLGLUCOSAMINIDASE"/>
    <property type="match status" value="1"/>
</dbReference>
<dbReference type="Pfam" id="PF09992">
    <property type="entry name" value="NAGPA"/>
    <property type="match status" value="1"/>
</dbReference>
<dbReference type="PANTHER" id="PTHR40446:SF2">
    <property type="entry name" value="N-ACETYLGLUCOSAMINE-1-PHOSPHODIESTER ALPHA-N-ACETYLGLUCOSAMINIDASE"/>
    <property type="match status" value="1"/>
</dbReference>
<dbReference type="InterPro" id="IPR018711">
    <property type="entry name" value="NAGPA"/>
</dbReference>
<dbReference type="InterPro" id="IPR029052">
    <property type="entry name" value="Metallo-depent_PP-like"/>
</dbReference>
<gene>
    <name evidence="3" type="ORF">QFZ26_002592</name>
</gene>
<comment type="caution">
    <text evidence="3">The sequence shown here is derived from an EMBL/GenBank/DDBJ whole genome shotgun (WGS) entry which is preliminary data.</text>
</comment>
<organism evidence="3 4">
    <name type="scientific">Agromyces ramosus</name>
    <dbReference type="NCBI Taxonomy" id="33879"/>
    <lineage>
        <taxon>Bacteria</taxon>
        <taxon>Bacillati</taxon>
        <taxon>Actinomycetota</taxon>
        <taxon>Actinomycetes</taxon>
        <taxon>Micrococcales</taxon>
        <taxon>Microbacteriaceae</taxon>
        <taxon>Agromyces</taxon>
    </lineage>
</organism>
<evidence type="ECO:0000259" key="2">
    <source>
        <dbReference type="Pfam" id="PF09992"/>
    </source>
</evidence>